<dbReference type="Gene3D" id="1.10.260.40">
    <property type="entry name" value="lambda repressor-like DNA-binding domains"/>
    <property type="match status" value="1"/>
</dbReference>
<sequence>MSDTRDSSQGRFVSAQAVAERAGVSRSAVSRAFTPGASIAPATLARVREAAAALGYQVNDLARGLLANRSRLVGLVTSDADTPFRAQMIAALSHALIERSNVPAIISIGPTADDVANASRQLLRYRAEATVFLSGSPPASLVEITRRNGQPLILVNRAEIGLDSVHCDDRDGAQQAFEALCMAGASRFAVVNTANPSPSLAAREHGFAEFAAASGFEARIVRAGRADYDGGQEAARQLLESGPAPDAVFCVNDLMAFGTLDHLRGAGLRVPDDVSVIGFDDVPIAAWSSYSLTTLRQDPRRIAREVVSILDRRLAEPDSPPISVYFRVELVVRETVRARR</sequence>
<dbReference type="InterPro" id="IPR000843">
    <property type="entry name" value="HTH_LacI"/>
</dbReference>
<keyword evidence="2" id="KW-0805">Transcription regulation</keyword>
<dbReference type="Pfam" id="PF00356">
    <property type="entry name" value="LacI"/>
    <property type="match status" value="1"/>
</dbReference>
<dbReference type="CDD" id="cd06278">
    <property type="entry name" value="PBP1_LacI-like"/>
    <property type="match status" value="1"/>
</dbReference>
<name>A0ABY8CSP1_9HYPH</name>
<evidence type="ECO:0000256" key="3">
    <source>
        <dbReference type="ARBA" id="ARBA00023125"/>
    </source>
</evidence>
<keyword evidence="1" id="KW-0678">Repressor</keyword>
<gene>
    <name evidence="6" type="ORF">PYH38_001775</name>
</gene>
<dbReference type="SUPFAM" id="SSF53822">
    <property type="entry name" value="Periplasmic binding protein-like I"/>
    <property type="match status" value="1"/>
</dbReference>
<evidence type="ECO:0000256" key="2">
    <source>
        <dbReference type="ARBA" id="ARBA00023015"/>
    </source>
</evidence>
<dbReference type="InterPro" id="IPR028082">
    <property type="entry name" value="Peripla_BP_I"/>
</dbReference>
<keyword evidence="7" id="KW-1185">Reference proteome</keyword>
<evidence type="ECO:0000313" key="6">
    <source>
        <dbReference type="EMBL" id="WEX80350.1"/>
    </source>
</evidence>
<dbReference type="RefSeq" id="WP_280731051.1">
    <property type="nucleotide sequence ID" value="NZ_CP120367.1"/>
</dbReference>
<reference evidence="6 7" key="1">
    <citation type="submission" date="2023-03" db="EMBL/GenBank/DDBJ databases">
        <authorList>
            <person name="Kaur S."/>
            <person name="Espinosa-Saiz D."/>
            <person name="Velazquez E."/>
            <person name="Menendez E."/>
            <person name="diCenzo G.C."/>
        </authorList>
    </citation>
    <scope>NUCLEOTIDE SEQUENCE [LARGE SCALE GENOMIC DNA]</scope>
    <source>
        <strain evidence="6 7">LMG 27395</strain>
    </source>
</reference>
<dbReference type="CDD" id="cd01392">
    <property type="entry name" value="HTH_LacI"/>
    <property type="match status" value="1"/>
</dbReference>
<dbReference type="PANTHER" id="PTHR30146:SF95">
    <property type="entry name" value="RIBOSE OPERON REPRESSOR"/>
    <property type="match status" value="1"/>
</dbReference>
<proteinExistence type="predicted"/>
<dbReference type="Proteomes" id="UP001235547">
    <property type="component" value="Chromosome 2"/>
</dbReference>
<accession>A0ABY8CSP1</accession>
<dbReference type="Gene3D" id="3.40.50.2300">
    <property type="match status" value="2"/>
</dbReference>
<organism evidence="6 7">
    <name type="scientific">Sinorhizobium numidicum</name>
    <dbReference type="NCBI Taxonomy" id="680248"/>
    <lineage>
        <taxon>Bacteria</taxon>
        <taxon>Pseudomonadati</taxon>
        <taxon>Pseudomonadota</taxon>
        <taxon>Alphaproteobacteria</taxon>
        <taxon>Hyphomicrobiales</taxon>
        <taxon>Rhizobiaceae</taxon>
        <taxon>Sinorhizobium/Ensifer group</taxon>
        <taxon>Sinorhizobium</taxon>
    </lineage>
</organism>
<dbReference type="GO" id="GO:0003677">
    <property type="term" value="F:DNA binding"/>
    <property type="evidence" value="ECO:0007669"/>
    <property type="project" value="UniProtKB-KW"/>
</dbReference>
<evidence type="ECO:0000256" key="4">
    <source>
        <dbReference type="ARBA" id="ARBA00023163"/>
    </source>
</evidence>
<dbReference type="Pfam" id="PF13377">
    <property type="entry name" value="Peripla_BP_3"/>
    <property type="match status" value="1"/>
</dbReference>
<keyword evidence="3 6" id="KW-0238">DNA-binding</keyword>
<dbReference type="PROSITE" id="PS50932">
    <property type="entry name" value="HTH_LACI_2"/>
    <property type="match status" value="1"/>
</dbReference>
<dbReference type="SMART" id="SM00354">
    <property type="entry name" value="HTH_LACI"/>
    <property type="match status" value="1"/>
</dbReference>
<dbReference type="InterPro" id="IPR046335">
    <property type="entry name" value="LacI/GalR-like_sensor"/>
</dbReference>
<dbReference type="EMBL" id="CP120370">
    <property type="protein sequence ID" value="WEX80350.1"/>
    <property type="molecule type" value="Genomic_DNA"/>
</dbReference>
<keyword evidence="4" id="KW-0804">Transcription</keyword>
<evidence type="ECO:0000313" key="7">
    <source>
        <dbReference type="Proteomes" id="UP001235547"/>
    </source>
</evidence>
<feature type="domain" description="HTH lacI-type" evidence="5">
    <location>
        <begin position="13"/>
        <end position="67"/>
    </location>
</feature>
<dbReference type="InterPro" id="IPR010982">
    <property type="entry name" value="Lambda_DNA-bd_dom_sf"/>
</dbReference>
<protein>
    <submittedName>
        <fullName evidence="6">LacI family DNA-binding transcriptional regulator</fullName>
    </submittedName>
</protein>
<evidence type="ECO:0000256" key="1">
    <source>
        <dbReference type="ARBA" id="ARBA00022491"/>
    </source>
</evidence>
<dbReference type="PANTHER" id="PTHR30146">
    <property type="entry name" value="LACI-RELATED TRANSCRIPTIONAL REPRESSOR"/>
    <property type="match status" value="1"/>
</dbReference>
<dbReference type="SUPFAM" id="SSF47413">
    <property type="entry name" value="lambda repressor-like DNA-binding domains"/>
    <property type="match status" value="1"/>
</dbReference>
<evidence type="ECO:0000259" key="5">
    <source>
        <dbReference type="PROSITE" id="PS50932"/>
    </source>
</evidence>